<dbReference type="Gene3D" id="3.40.190.10">
    <property type="entry name" value="Periplasmic binding protein-like II"/>
    <property type="match status" value="2"/>
</dbReference>
<sequence>MYKKSRTWAGIGTAMVLSSIIVGCGTSSPSSNASAANITVWDIATGPAQQLIQNQTNQFNQSHPNIHATVEFFQNNPYKQKLQIAMGAHNPPDIFFNWGGGVLQSYVAANDVYNLTPALNADPAWKNKYLPSMWSAVTFNGKIYGVPSNFVQPELFNYNKAIFAEYHLTPPATWPQLLSDIQVLKSHNVIPIALAGESQWPELIWEEYLVDRLGGPQAFDAVLAGKPNAWSNPAFIQANTMIQQLVKDGAFEPGFSAVGYTAGGSDALVYTGKAAMQLMGSWDYQNIQASDPAYISQGHFGWFAFPAVPGGKGNPANVAGNLSNYYSIAAASKNPQAAVTYLKSVPLNSAEVHTYIQLGDVPPVVGIAPLLAKQPNGNWLTYIYDMTANAPHFQLSWDQALPPAEAQALLTNLSELFLNQITPQQFSQNMNQYLK</sequence>
<dbReference type="PANTHER" id="PTHR43649">
    <property type="entry name" value="ARABINOSE-BINDING PROTEIN-RELATED"/>
    <property type="match status" value="1"/>
</dbReference>
<dbReference type="InterPro" id="IPR006059">
    <property type="entry name" value="SBP"/>
</dbReference>
<dbReference type="PROSITE" id="PS51257">
    <property type="entry name" value="PROKAR_LIPOPROTEIN"/>
    <property type="match status" value="1"/>
</dbReference>
<proteinExistence type="predicted"/>
<dbReference type="InterPro" id="IPR050490">
    <property type="entry name" value="Bact_solute-bd_prot1"/>
</dbReference>
<evidence type="ECO:0000256" key="1">
    <source>
        <dbReference type="SAM" id="SignalP"/>
    </source>
</evidence>
<dbReference type="PATRIC" id="fig|679936.5.peg.2193"/>
<protein>
    <submittedName>
        <fullName evidence="2">Carbohydrate ABC transporter substrate-binding protein, CUT1 family</fullName>
    </submittedName>
</protein>
<dbReference type="KEGG" id="sap:Sulac_2127"/>
<dbReference type="EMBL" id="CP003179">
    <property type="protein sequence ID" value="AEW05613.1"/>
    <property type="molecule type" value="Genomic_DNA"/>
</dbReference>
<dbReference type="SUPFAM" id="SSF53850">
    <property type="entry name" value="Periplasmic binding protein-like II"/>
    <property type="match status" value="1"/>
</dbReference>
<keyword evidence="3" id="KW-1185">Reference proteome</keyword>
<reference evidence="3" key="1">
    <citation type="submission" date="2011-12" db="EMBL/GenBank/DDBJ databases">
        <title>The complete genome of chromosome of Sulfobacillus acidophilus DSM 10332.</title>
        <authorList>
            <person name="Lucas S."/>
            <person name="Han J."/>
            <person name="Lapidus A."/>
            <person name="Bruce D."/>
            <person name="Goodwin L."/>
            <person name="Pitluck S."/>
            <person name="Peters L."/>
            <person name="Kyrpides N."/>
            <person name="Mavromatis K."/>
            <person name="Ivanova N."/>
            <person name="Mikhailova N."/>
            <person name="Chertkov O."/>
            <person name="Saunders E."/>
            <person name="Detter J.C."/>
            <person name="Tapia R."/>
            <person name="Han C."/>
            <person name="Land M."/>
            <person name="Hauser L."/>
            <person name="Markowitz V."/>
            <person name="Cheng J.-F."/>
            <person name="Hugenholtz P."/>
            <person name="Woyke T."/>
            <person name="Wu D."/>
            <person name="Pukall R."/>
            <person name="Gehrich-Schroeter G."/>
            <person name="Schneider S."/>
            <person name="Klenk H.-P."/>
            <person name="Eisen J.A."/>
        </authorList>
    </citation>
    <scope>NUCLEOTIDE SEQUENCE [LARGE SCALE GENOMIC DNA]</scope>
    <source>
        <strain evidence="3">ATCC 700253 / DSM 10332 / NAL</strain>
    </source>
</reference>
<dbReference type="Proteomes" id="UP000005439">
    <property type="component" value="Chromosome"/>
</dbReference>
<dbReference type="PANTHER" id="PTHR43649:SF14">
    <property type="entry name" value="BLR3389 PROTEIN"/>
    <property type="match status" value="1"/>
</dbReference>
<dbReference type="HOGENOM" id="CLU_031285_12_0_9"/>
<gene>
    <name evidence="2" type="ordered locus">Sulac_2127</name>
</gene>
<accession>G8TSZ8</accession>
<evidence type="ECO:0000313" key="2">
    <source>
        <dbReference type="EMBL" id="AEW05613.1"/>
    </source>
</evidence>
<feature type="chain" id="PRO_5003517946" evidence="1">
    <location>
        <begin position="36"/>
        <end position="435"/>
    </location>
</feature>
<feature type="signal peptide" evidence="1">
    <location>
        <begin position="1"/>
        <end position="35"/>
    </location>
</feature>
<keyword evidence="1" id="KW-0732">Signal</keyword>
<evidence type="ECO:0000313" key="3">
    <source>
        <dbReference type="Proteomes" id="UP000005439"/>
    </source>
</evidence>
<name>G8TSZ8_SULAD</name>
<reference evidence="2 3" key="2">
    <citation type="journal article" date="2012" name="Stand. Genomic Sci.">
        <title>Complete genome sequence of the moderately thermophilic mineral-sulfide-oxidizing firmicute Sulfobacillus acidophilus type strain (NAL(T)).</title>
        <authorList>
            <person name="Anderson I."/>
            <person name="Chertkov O."/>
            <person name="Chen A."/>
            <person name="Saunders E."/>
            <person name="Lapidus A."/>
            <person name="Nolan M."/>
            <person name="Lucas S."/>
            <person name="Hammon N."/>
            <person name="Deshpande S."/>
            <person name="Cheng J.F."/>
            <person name="Han C."/>
            <person name="Tapia R."/>
            <person name="Goodwin L.A."/>
            <person name="Pitluck S."/>
            <person name="Liolios K."/>
            <person name="Pagani I."/>
            <person name="Ivanova N."/>
            <person name="Mikhailova N."/>
            <person name="Pati A."/>
            <person name="Palaniappan K."/>
            <person name="Land M."/>
            <person name="Pan C."/>
            <person name="Rohde M."/>
            <person name="Pukall R."/>
            <person name="Goker M."/>
            <person name="Detter J.C."/>
            <person name="Woyke T."/>
            <person name="Bristow J."/>
            <person name="Eisen J.A."/>
            <person name="Markowitz V."/>
            <person name="Hugenholtz P."/>
            <person name="Kyrpides N.C."/>
            <person name="Klenk H.P."/>
            <person name="Mavromatis K."/>
        </authorList>
    </citation>
    <scope>NUCLEOTIDE SEQUENCE [LARGE SCALE GENOMIC DNA]</scope>
    <source>
        <strain evidence="3">ATCC 700253 / DSM 10332 / NAL</strain>
    </source>
</reference>
<dbReference type="Pfam" id="PF01547">
    <property type="entry name" value="SBP_bac_1"/>
    <property type="match status" value="1"/>
</dbReference>
<organism evidence="2 3">
    <name type="scientific">Sulfobacillus acidophilus (strain ATCC 700253 / DSM 10332 / NAL)</name>
    <dbReference type="NCBI Taxonomy" id="679936"/>
    <lineage>
        <taxon>Bacteria</taxon>
        <taxon>Bacillati</taxon>
        <taxon>Bacillota</taxon>
        <taxon>Clostridia</taxon>
        <taxon>Eubacteriales</taxon>
        <taxon>Clostridiales Family XVII. Incertae Sedis</taxon>
        <taxon>Sulfobacillus</taxon>
    </lineage>
</organism>
<dbReference type="AlphaFoldDB" id="G8TSZ8"/>
<dbReference type="STRING" id="679936.Sulac_2127"/>